<protein>
    <submittedName>
        <fullName evidence="2">Uncharacterized protein</fullName>
    </submittedName>
</protein>
<dbReference type="STRING" id="1192034.CAP_2938"/>
<dbReference type="EMBL" id="ASRX01000021">
    <property type="protein sequence ID" value="EYF05648.1"/>
    <property type="molecule type" value="Genomic_DNA"/>
</dbReference>
<keyword evidence="3" id="KW-1185">Reference proteome</keyword>
<reference evidence="2 3" key="1">
    <citation type="submission" date="2013-05" db="EMBL/GenBank/DDBJ databases">
        <title>Genome assembly of Chondromyces apiculatus DSM 436.</title>
        <authorList>
            <person name="Sharma G."/>
            <person name="Khatri I."/>
            <person name="Kaur C."/>
            <person name="Mayilraj S."/>
            <person name="Subramanian S."/>
        </authorList>
    </citation>
    <scope>NUCLEOTIDE SEQUENCE [LARGE SCALE GENOMIC DNA]</scope>
    <source>
        <strain evidence="2 3">DSM 436</strain>
    </source>
</reference>
<comment type="caution">
    <text evidence="2">The sequence shown here is derived from an EMBL/GenBank/DDBJ whole genome shotgun (WGS) entry which is preliminary data.</text>
</comment>
<feature type="transmembrane region" description="Helical" evidence="1">
    <location>
        <begin position="87"/>
        <end position="109"/>
    </location>
</feature>
<evidence type="ECO:0000313" key="2">
    <source>
        <dbReference type="EMBL" id="EYF05648.1"/>
    </source>
</evidence>
<gene>
    <name evidence="2" type="ORF">CAP_2938</name>
</gene>
<keyword evidence="1" id="KW-0472">Membrane</keyword>
<keyword evidence="1" id="KW-1133">Transmembrane helix</keyword>
<proteinExistence type="predicted"/>
<evidence type="ECO:0000313" key="3">
    <source>
        <dbReference type="Proteomes" id="UP000019678"/>
    </source>
</evidence>
<sequence>MERLRREGTRCQVIVKSYRRISMTQHRVLFELLLPEGRLGREYVVVGLADEDLANWTVLQVPLAAYARADAATIALDAVPLPARRSILPVIFGAVLVTSLGIVGIFAFLHEDDEGALKPELRALCAAMRGHRIDVANVMVLRRAPTGIAQRALVDFDGEPYEMQLHAAAAAATATATVTVTAPKAPDCLRHGKVELCPGEDSENHFERVVMKPGVRAAFAAYAR</sequence>
<name>A0A017T8R9_9BACT</name>
<dbReference type="Proteomes" id="UP000019678">
    <property type="component" value="Unassembled WGS sequence"/>
</dbReference>
<keyword evidence="1" id="KW-0812">Transmembrane</keyword>
<evidence type="ECO:0000256" key="1">
    <source>
        <dbReference type="SAM" id="Phobius"/>
    </source>
</evidence>
<accession>A0A017T8R9</accession>
<dbReference type="AlphaFoldDB" id="A0A017T8R9"/>
<organism evidence="2 3">
    <name type="scientific">Chondromyces apiculatus DSM 436</name>
    <dbReference type="NCBI Taxonomy" id="1192034"/>
    <lineage>
        <taxon>Bacteria</taxon>
        <taxon>Pseudomonadati</taxon>
        <taxon>Myxococcota</taxon>
        <taxon>Polyangia</taxon>
        <taxon>Polyangiales</taxon>
        <taxon>Polyangiaceae</taxon>
        <taxon>Chondromyces</taxon>
    </lineage>
</organism>